<organism evidence="1 2">
    <name type="scientific">Lachnospira eligens</name>
    <dbReference type="NCBI Taxonomy" id="39485"/>
    <lineage>
        <taxon>Bacteria</taxon>
        <taxon>Bacillati</taxon>
        <taxon>Bacillota</taxon>
        <taxon>Clostridia</taxon>
        <taxon>Lachnospirales</taxon>
        <taxon>Lachnospiraceae</taxon>
        <taxon>Lachnospira</taxon>
    </lineage>
</organism>
<name>A0A415MEP2_9FIRM</name>
<accession>A0A415MEP2</accession>
<dbReference type="AlphaFoldDB" id="A0A415MEP2"/>
<sequence length="102" mass="12096">MGKNYELELYKLLINPEEDDIDIQYVEEFGWVSNTEFYVWINLNWFNEFVKRLNDIFGYSLFDEGGIEARICSDCVCIDLEEVISGYGVDLEEVFPRSKYTH</sequence>
<evidence type="ECO:0000313" key="2">
    <source>
        <dbReference type="Proteomes" id="UP000285201"/>
    </source>
</evidence>
<dbReference type="RefSeq" id="WP_118370219.1">
    <property type="nucleotide sequence ID" value="NZ_QROY01000002.1"/>
</dbReference>
<reference evidence="1 2" key="1">
    <citation type="submission" date="2018-08" db="EMBL/GenBank/DDBJ databases">
        <title>A genome reference for cultivated species of the human gut microbiota.</title>
        <authorList>
            <person name="Zou Y."/>
            <person name="Xue W."/>
            <person name="Luo G."/>
        </authorList>
    </citation>
    <scope>NUCLEOTIDE SEQUENCE [LARGE SCALE GENOMIC DNA]</scope>
    <source>
        <strain evidence="1 2">AF36-7BH</strain>
    </source>
</reference>
<proteinExistence type="predicted"/>
<dbReference type="EMBL" id="QROY01000002">
    <property type="protein sequence ID" value="RHL71084.1"/>
    <property type="molecule type" value="Genomic_DNA"/>
</dbReference>
<protein>
    <submittedName>
        <fullName evidence="1">Uncharacterized protein</fullName>
    </submittedName>
</protein>
<gene>
    <name evidence="1" type="ORF">DW007_02760</name>
</gene>
<comment type="caution">
    <text evidence="1">The sequence shown here is derived from an EMBL/GenBank/DDBJ whole genome shotgun (WGS) entry which is preliminary data.</text>
</comment>
<dbReference type="Proteomes" id="UP000285201">
    <property type="component" value="Unassembled WGS sequence"/>
</dbReference>
<evidence type="ECO:0000313" key="1">
    <source>
        <dbReference type="EMBL" id="RHL71084.1"/>
    </source>
</evidence>